<keyword evidence="1" id="KW-1133">Transmembrane helix</keyword>
<keyword evidence="1" id="KW-0812">Transmembrane</keyword>
<keyword evidence="1" id="KW-0472">Membrane</keyword>
<evidence type="ECO:0000313" key="2">
    <source>
        <dbReference type="EMBL" id="RAI96988.1"/>
    </source>
</evidence>
<evidence type="ECO:0000313" key="3">
    <source>
        <dbReference type="Proteomes" id="UP000249547"/>
    </source>
</evidence>
<reference evidence="2 3" key="1">
    <citation type="submission" date="2018-06" db="EMBL/GenBank/DDBJ databases">
        <title>Genomic Encyclopedia of Archaeal and Bacterial Type Strains, Phase II (KMG-II): from individual species to whole genera.</title>
        <authorList>
            <person name="Goeker M."/>
        </authorList>
    </citation>
    <scope>NUCLEOTIDE SEQUENCE [LARGE SCALE GENOMIC DNA]</scope>
    <source>
        <strain evidence="2 3">DSM 23857</strain>
    </source>
</reference>
<dbReference type="Proteomes" id="UP000249547">
    <property type="component" value="Unassembled WGS sequence"/>
</dbReference>
<name>A0A327PXZ2_9BACT</name>
<protein>
    <submittedName>
        <fullName evidence="2">Uncharacterized protein</fullName>
    </submittedName>
</protein>
<organism evidence="2 3">
    <name type="scientific">Chitinophaga skermanii</name>
    <dbReference type="NCBI Taxonomy" id="331697"/>
    <lineage>
        <taxon>Bacteria</taxon>
        <taxon>Pseudomonadati</taxon>
        <taxon>Bacteroidota</taxon>
        <taxon>Chitinophagia</taxon>
        <taxon>Chitinophagales</taxon>
        <taxon>Chitinophagaceae</taxon>
        <taxon>Chitinophaga</taxon>
    </lineage>
</organism>
<accession>A0A327PXZ2</accession>
<keyword evidence="3" id="KW-1185">Reference proteome</keyword>
<dbReference type="EMBL" id="QLLL01000019">
    <property type="protein sequence ID" value="RAI96988.1"/>
    <property type="molecule type" value="Genomic_DNA"/>
</dbReference>
<evidence type="ECO:0000256" key="1">
    <source>
        <dbReference type="SAM" id="Phobius"/>
    </source>
</evidence>
<sequence>MIGFNLCFVGSMMHPNIGLKIGYALIGLLFLITACISVYRSANIRWKEVDEAYKILENNNFVEKYSITMNDTEKLLHQLVEIVKSPNTVEDDKEIAYTCFFIIFNNL</sequence>
<gene>
    <name evidence="2" type="ORF">LX64_05188</name>
</gene>
<proteinExistence type="predicted"/>
<feature type="transmembrane region" description="Helical" evidence="1">
    <location>
        <begin position="21"/>
        <end position="39"/>
    </location>
</feature>
<comment type="caution">
    <text evidence="2">The sequence shown here is derived from an EMBL/GenBank/DDBJ whole genome shotgun (WGS) entry which is preliminary data.</text>
</comment>
<dbReference type="AlphaFoldDB" id="A0A327PXZ2"/>